<dbReference type="SUPFAM" id="SSF57667">
    <property type="entry name" value="beta-beta-alpha zinc fingers"/>
    <property type="match status" value="2"/>
</dbReference>
<dbReference type="InterPro" id="IPR036236">
    <property type="entry name" value="Znf_C2H2_sf"/>
</dbReference>
<dbReference type="PANTHER" id="PTHR47901">
    <property type="entry name" value="CASPASE RECRUITMENT DOMAIN-CONTAINING PROTEIN 18"/>
    <property type="match status" value="1"/>
</dbReference>
<evidence type="ECO:0000256" key="3">
    <source>
        <dbReference type="ARBA" id="ARBA00022703"/>
    </source>
</evidence>
<dbReference type="SMART" id="SM00451">
    <property type="entry name" value="ZnF_U1"/>
    <property type="match status" value="2"/>
</dbReference>
<evidence type="ECO:0000256" key="1">
    <source>
        <dbReference type="ARBA" id="ARBA00010134"/>
    </source>
</evidence>
<dbReference type="AlphaFoldDB" id="A0AAE1EI28"/>
<evidence type="ECO:0000256" key="4">
    <source>
        <dbReference type="ARBA" id="ARBA00022801"/>
    </source>
</evidence>
<evidence type="ECO:0000259" key="9">
    <source>
        <dbReference type="PROSITE" id="PS50208"/>
    </source>
</evidence>
<evidence type="ECO:0000256" key="5">
    <source>
        <dbReference type="PROSITE-ProRule" id="PRU00042"/>
    </source>
</evidence>
<dbReference type="PROSITE" id="PS50157">
    <property type="entry name" value="ZINC_FINGER_C2H2_2"/>
    <property type="match status" value="1"/>
</dbReference>
<dbReference type="Gene3D" id="3.40.50.1460">
    <property type="match status" value="1"/>
</dbReference>
<dbReference type="InterPro" id="IPR002398">
    <property type="entry name" value="Pept_C14"/>
</dbReference>
<organism evidence="10 11">
    <name type="scientific">Petrolisthes cinctipes</name>
    <name type="common">Flat porcelain crab</name>
    <dbReference type="NCBI Taxonomy" id="88211"/>
    <lineage>
        <taxon>Eukaryota</taxon>
        <taxon>Metazoa</taxon>
        <taxon>Ecdysozoa</taxon>
        <taxon>Arthropoda</taxon>
        <taxon>Crustacea</taxon>
        <taxon>Multicrustacea</taxon>
        <taxon>Malacostraca</taxon>
        <taxon>Eumalacostraca</taxon>
        <taxon>Eucarida</taxon>
        <taxon>Decapoda</taxon>
        <taxon>Pleocyemata</taxon>
        <taxon>Anomura</taxon>
        <taxon>Galatheoidea</taxon>
        <taxon>Porcellanidae</taxon>
        <taxon>Petrolisthes</taxon>
    </lineage>
</organism>
<dbReference type="InterPro" id="IPR013087">
    <property type="entry name" value="Znf_C2H2_type"/>
</dbReference>
<dbReference type="GO" id="GO:0004197">
    <property type="term" value="F:cysteine-type endopeptidase activity"/>
    <property type="evidence" value="ECO:0007669"/>
    <property type="project" value="InterPro"/>
</dbReference>
<feature type="domain" description="Caspase family p10" evidence="8">
    <location>
        <begin position="432"/>
        <end position="505"/>
    </location>
</feature>
<accession>A0AAE1EI28</accession>
<evidence type="ECO:0008006" key="12">
    <source>
        <dbReference type="Google" id="ProtNLM"/>
    </source>
</evidence>
<keyword evidence="11" id="KW-1185">Reference proteome</keyword>
<evidence type="ECO:0000313" key="11">
    <source>
        <dbReference type="Proteomes" id="UP001286313"/>
    </source>
</evidence>
<evidence type="ECO:0000256" key="6">
    <source>
        <dbReference type="RuleBase" id="RU003971"/>
    </source>
</evidence>
<dbReference type="InterPro" id="IPR011600">
    <property type="entry name" value="Pept_C14_caspase"/>
</dbReference>
<feature type="domain" description="C2H2-type" evidence="7">
    <location>
        <begin position="232"/>
        <end position="259"/>
    </location>
</feature>
<keyword evidence="3" id="KW-0053">Apoptosis</keyword>
<reference evidence="10" key="1">
    <citation type="submission" date="2023-10" db="EMBL/GenBank/DDBJ databases">
        <title>Genome assemblies of two species of porcelain crab, Petrolisthes cinctipes and Petrolisthes manimaculis (Anomura: Porcellanidae).</title>
        <authorList>
            <person name="Angst P."/>
        </authorList>
    </citation>
    <scope>NUCLEOTIDE SEQUENCE</scope>
    <source>
        <strain evidence="10">PB745_01</strain>
        <tissue evidence="10">Gill</tissue>
    </source>
</reference>
<dbReference type="InterPro" id="IPR001309">
    <property type="entry name" value="Pept_C14_p20"/>
</dbReference>
<dbReference type="GO" id="GO:0008270">
    <property type="term" value="F:zinc ion binding"/>
    <property type="evidence" value="ECO:0007669"/>
    <property type="project" value="UniProtKB-KW"/>
</dbReference>
<evidence type="ECO:0000259" key="7">
    <source>
        <dbReference type="PROSITE" id="PS50157"/>
    </source>
</evidence>
<dbReference type="SMART" id="SM00355">
    <property type="entry name" value="ZnF_C2H2"/>
    <property type="match status" value="2"/>
</dbReference>
<gene>
    <name evidence="10" type="ORF">Pcinc_040380</name>
</gene>
<evidence type="ECO:0000313" key="10">
    <source>
        <dbReference type="EMBL" id="KAK3853062.1"/>
    </source>
</evidence>
<proteinExistence type="inferred from homology"/>
<comment type="similarity">
    <text evidence="1 6">Belongs to the peptidase C14A family.</text>
</comment>
<feature type="domain" description="Caspase family p20" evidence="9">
    <location>
        <begin position="294"/>
        <end position="414"/>
    </location>
</feature>
<dbReference type="EMBL" id="JAWQEG010007115">
    <property type="protein sequence ID" value="KAK3853062.1"/>
    <property type="molecule type" value="Genomic_DNA"/>
</dbReference>
<evidence type="ECO:0000259" key="8">
    <source>
        <dbReference type="PROSITE" id="PS50207"/>
    </source>
</evidence>
<comment type="caution">
    <text evidence="10">The sequence shown here is derived from an EMBL/GenBank/DDBJ whole genome shotgun (WGS) entry which is preliminary data.</text>
</comment>
<dbReference type="Proteomes" id="UP001286313">
    <property type="component" value="Unassembled WGS sequence"/>
</dbReference>
<dbReference type="InterPro" id="IPR002138">
    <property type="entry name" value="Pept_C14_p10"/>
</dbReference>
<dbReference type="PANTHER" id="PTHR47901:SF8">
    <property type="entry name" value="CASPASE-3"/>
    <property type="match status" value="1"/>
</dbReference>
<sequence>MTGMEPTEQHLRGSNHKEAAARYAIGHRDTAPHLLLSLSSLTRKAVTSGVIQQTHLGSTKCTVCDITLTGTRQIEDHLAGDAHKKKCQCQSFGLPAKPIQPQALPIQFQAMSIQPQAMPIQPQAMPFQAHATPIQNQALPIQPQAMSIQHQAMPIQHQAMSIQHQAMSIQHQAMPIQHQAMSIQPIPSGIPHPGGATALPLAGGDDVEVEQLAQQAIDAGHVRQTDDVMSPYICITCHKNFNGKQTLYQHLKSNTHRKKVNSTTTAMDPGRSLVQMTSHDPYSVRSSPRGVVHVFNYKFDGQGKKWEREGAEHDSTNLRGIFTLMGYEVKVHENLSNEDTREMMKSIRNGKRLKDVDALIFFFLSHGKDPYTFYTNDKIEMNLFNIRYMFTDRRCPAMSSKPKIFFMNYCRGEGQELERREVDTSSHDTPNDMVTVHAAAEGIMAYRTSARGTHFVEYLCQVLRSYSRSHELREIYNMVRDEMSARNSTRPMWEDYGFKKFYFNPV</sequence>
<dbReference type="PRINTS" id="PR00376">
    <property type="entry name" value="IL1BCENZYME"/>
</dbReference>
<dbReference type="PROSITE" id="PS00028">
    <property type="entry name" value="ZINC_FINGER_C2H2_1"/>
    <property type="match status" value="1"/>
</dbReference>
<dbReference type="GO" id="GO:0006915">
    <property type="term" value="P:apoptotic process"/>
    <property type="evidence" value="ECO:0007669"/>
    <property type="project" value="UniProtKB-KW"/>
</dbReference>
<dbReference type="PROSITE" id="PS50208">
    <property type="entry name" value="CASPASE_P20"/>
    <property type="match status" value="1"/>
</dbReference>
<dbReference type="GO" id="GO:0006508">
    <property type="term" value="P:proteolysis"/>
    <property type="evidence" value="ECO:0007669"/>
    <property type="project" value="UniProtKB-KW"/>
</dbReference>
<dbReference type="InterPro" id="IPR003604">
    <property type="entry name" value="Matrin/U1-like-C_Znf_C2H2"/>
</dbReference>
<evidence type="ECO:0000256" key="2">
    <source>
        <dbReference type="ARBA" id="ARBA00022670"/>
    </source>
</evidence>
<protein>
    <recommendedName>
        <fullName evidence="12">C2H2-type domain-containing protein</fullName>
    </recommendedName>
</protein>
<dbReference type="GO" id="GO:0003676">
    <property type="term" value="F:nucleic acid binding"/>
    <property type="evidence" value="ECO:0007669"/>
    <property type="project" value="InterPro"/>
</dbReference>
<keyword evidence="2" id="KW-0645">Protease</keyword>
<dbReference type="Gene3D" id="3.30.160.60">
    <property type="entry name" value="Classic Zinc Finger"/>
    <property type="match status" value="2"/>
</dbReference>
<dbReference type="PROSITE" id="PS50207">
    <property type="entry name" value="CASPASE_P10"/>
    <property type="match status" value="1"/>
</dbReference>
<dbReference type="SUPFAM" id="SSF52129">
    <property type="entry name" value="Caspase-like"/>
    <property type="match status" value="1"/>
</dbReference>
<dbReference type="SMART" id="SM00115">
    <property type="entry name" value="CASc"/>
    <property type="match status" value="1"/>
</dbReference>
<name>A0AAE1EI28_PETCI</name>
<keyword evidence="5" id="KW-0862">Zinc</keyword>
<dbReference type="InterPro" id="IPR029030">
    <property type="entry name" value="Caspase-like_dom_sf"/>
</dbReference>
<keyword evidence="5" id="KW-0479">Metal-binding</keyword>
<keyword evidence="5" id="KW-0863">Zinc-finger</keyword>
<keyword evidence="4" id="KW-0378">Hydrolase</keyword>
<dbReference type="InterPro" id="IPR015917">
    <property type="entry name" value="Pept_C14A"/>
</dbReference>
<dbReference type="Pfam" id="PF00656">
    <property type="entry name" value="Peptidase_C14"/>
    <property type="match status" value="1"/>
</dbReference>